<reference evidence="2 3" key="1">
    <citation type="journal article" date="2013" name="Antonie Van Leeuwenhoek">
        <title>Paracoccus zhejiangensis sp. nov., isolated from activated sludge in wastewater-treatment system.</title>
        <authorList>
            <person name="Wu Z.G."/>
            <person name="Zhang D.F."/>
            <person name="Liu Y.L."/>
            <person name="Wang F."/>
            <person name="Jiang X."/>
            <person name="Li C."/>
            <person name="Li S.P."/>
            <person name="Hong Q."/>
            <person name="Li W.J."/>
        </authorList>
    </citation>
    <scope>NUCLEOTIDE SEQUENCE [LARGE SCALE GENOMIC DNA]</scope>
    <source>
        <strain evidence="2 3">J6</strain>
    </source>
</reference>
<dbReference type="EMBL" id="CP025430">
    <property type="protein sequence ID" value="AUH65307.1"/>
    <property type="molecule type" value="Genomic_DNA"/>
</dbReference>
<feature type="signal peptide" evidence="1">
    <location>
        <begin position="1"/>
        <end position="27"/>
    </location>
</feature>
<name>A0A2H5F1A5_9RHOB</name>
<gene>
    <name evidence="2" type="ORF">CX676_14980</name>
</gene>
<evidence type="ECO:0000313" key="2">
    <source>
        <dbReference type="EMBL" id="AUH65307.1"/>
    </source>
</evidence>
<sequence length="115" mass="12444">MRRWMCSLLVGLFALGVMMQHGQSVRAADMPVHDIAALMAAAANDAAWPDDPSYRASAAGMSDGCPNTCTVAPLPWDIALQVSPMDSATTMKRQFRTARQEGRLVSPGYRPPRPV</sequence>
<dbReference type="KEGG" id="pzh:CX676_14980"/>
<proteinExistence type="predicted"/>
<feature type="chain" id="PRO_5014124626" evidence="1">
    <location>
        <begin position="28"/>
        <end position="115"/>
    </location>
</feature>
<keyword evidence="1" id="KW-0732">Signal</keyword>
<evidence type="ECO:0000256" key="1">
    <source>
        <dbReference type="SAM" id="SignalP"/>
    </source>
</evidence>
<dbReference type="AlphaFoldDB" id="A0A2H5F1A5"/>
<dbReference type="Proteomes" id="UP000234530">
    <property type="component" value="Chromosome"/>
</dbReference>
<evidence type="ECO:0000313" key="3">
    <source>
        <dbReference type="Proteomes" id="UP000234530"/>
    </source>
</evidence>
<dbReference type="RefSeq" id="WP_101753330.1">
    <property type="nucleotide sequence ID" value="NZ_CP025430.1"/>
</dbReference>
<protein>
    <submittedName>
        <fullName evidence="2">Uncharacterized protein</fullName>
    </submittedName>
</protein>
<keyword evidence="3" id="KW-1185">Reference proteome</keyword>
<accession>A0A2H5F1A5</accession>
<organism evidence="2 3">
    <name type="scientific">Paracoccus zhejiangensis</name>
    <dbReference type="NCBI Taxonomy" id="1077935"/>
    <lineage>
        <taxon>Bacteria</taxon>
        <taxon>Pseudomonadati</taxon>
        <taxon>Pseudomonadota</taxon>
        <taxon>Alphaproteobacteria</taxon>
        <taxon>Rhodobacterales</taxon>
        <taxon>Paracoccaceae</taxon>
        <taxon>Paracoccus</taxon>
    </lineage>
</organism>